<dbReference type="GO" id="GO:0016567">
    <property type="term" value="P:protein ubiquitination"/>
    <property type="evidence" value="ECO:0007669"/>
    <property type="project" value="UniProtKB-ARBA"/>
</dbReference>
<evidence type="ECO:0000256" key="16">
    <source>
        <dbReference type="SAM" id="SignalP"/>
    </source>
</evidence>
<feature type="region of interest" description="Disordered" evidence="15">
    <location>
        <begin position="31"/>
        <end position="65"/>
    </location>
</feature>
<keyword evidence="8" id="KW-0863">Zinc-finger</keyword>
<evidence type="ECO:0000256" key="14">
    <source>
        <dbReference type="ARBA" id="ARBA00023140"/>
    </source>
</evidence>
<feature type="signal peptide" evidence="16">
    <location>
        <begin position="1"/>
        <end position="15"/>
    </location>
</feature>
<evidence type="ECO:0000256" key="1">
    <source>
        <dbReference type="ARBA" id="ARBA00004585"/>
    </source>
</evidence>
<dbReference type="GO" id="GO:0008270">
    <property type="term" value="F:zinc ion binding"/>
    <property type="evidence" value="ECO:0007669"/>
    <property type="project" value="UniProtKB-KW"/>
</dbReference>
<keyword evidence="10" id="KW-0862">Zinc</keyword>
<organism evidence="18 19">
    <name type="scientific">Friedmanniomyces simplex</name>
    <dbReference type="NCBI Taxonomy" id="329884"/>
    <lineage>
        <taxon>Eukaryota</taxon>
        <taxon>Fungi</taxon>
        <taxon>Dikarya</taxon>
        <taxon>Ascomycota</taxon>
        <taxon>Pezizomycotina</taxon>
        <taxon>Dothideomycetes</taxon>
        <taxon>Dothideomycetidae</taxon>
        <taxon>Mycosphaerellales</taxon>
        <taxon>Teratosphaeriaceae</taxon>
        <taxon>Friedmanniomyces</taxon>
    </lineage>
</organism>
<feature type="chain" id="PRO_5020580462" description="Pex N-terminal domain-containing protein" evidence="16">
    <location>
        <begin position="16"/>
        <end position="575"/>
    </location>
</feature>
<dbReference type="InterPro" id="IPR025654">
    <property type="entry name" value="PEX2/10"/>
</dbReference>
<evidence type="ECO:0000256" key="15">
    <source>
        <dbReference type="SAM" id="MobiDB-lite"/>
    </source>
</evidence>
<evidence type="ECO:0000313" key="19">
    <source>
        <dbReference type="Proteomes" id="UP000309340"/>
    </source>
</evidence>
<name>A0A4U0WXY6_9PEZI</name>
<evidence type="ECO:0000259" key="17">
    <source>
        <dbReference type="Pfam" id="PF04757"/>
    </source>
</evidence>
<keyword evidence="5" id="KW-0808">Transferase</keyword>
<evidence type="ECO:0000256" key="4">
    <source>
        <dbReference type="ARBA" id="ARBA00022448"/>
    </source>
</evidence>
<keyword evidence="11" id="KW-0653">Protein transport</keyword>
<feature type="region of interest" description="Disordered" evidence="15">
    <location>
        <begin position="511"/>
        <end position="531"/>
    </location>
</feature>
<dbReference type="GO" id="GO:0016562">
    <property type="term" value="P:protein import into peroxisome matrix, receptor recycling"/>
    <property type="evidence" value="ECO:0007669"/>
    <property type="project" value="UniProtKB-ARBA"/>
</dbReference>
<dbReference type="OrthoDB" id="1701437at2759"/>
<dbReference type="PANTHER" id="PTHR23350">
    <property type="entry name" value="PEROXISOME ASSEMBLY PROTEIN 10"/>
    <property type="match status" value="1"/>
</dbReference>
<reference evidence="18 19" key="1">
    <citation type="submission" date="2017-03" db="EMBL/GenBank/DDBJ databases">
        <title>Genomes of endolithic fungi from Antarctica.</title>
        <authorList>
            <person name="Coleine C."/>
            <person name="Masonjones S."/>
            <person name="Stajich J.E."/>
        </authorList>
    </citation>
    <scope>NUCLEOTIDE SEQUENCE [LARGE SCALE GENOMIC DNA]</scope>
    <source>
        <strain evidence="18 19">CCFEE 5184</strain>
    </source>
</reference>
<dbReference type="STRING" id="329884.A0A4U0WXY6"/>
<keyword evidence="9" id="KW-0833">Ubl conjugation pathway</keyword>
<comment type="subcellular location">
    <subcellularLocation>
        <location evidence="1">Peroxisome membrane</location>
        <topology evidence="1">Multi-pass membrane protein</topology>
    </subcellularLocation>
</comment>
<evidence type="ECO:0000256" key="9">
    <source>
        <dbReference type="ARBA" id="ARBA00022786"/>
    </source>
</evidence>
<keyword evidence="13" id="KW-0472">Membrane</keyword>
<keyword evidence="16" id="KW-0732">Signal</keyword>
<accession>A0A4U0WXY6</accession>
<dbReference type="GO" id="GO:0005778">
    <property type="term" value="C:peroxisomal membrane"/>
    <property type="evidence" value="ECO:0007669"/>
    <property type="project" value="UniProtKB-SubCell"/>
</dbReference>
<dbReference type="GO" id="GO:0016740">
    <property type="term" value="F:transferase activity"/>
    <property type="evidence" value="ECO:0007669"/>
    <property type="project" value="UniProtKB-KW"/>
</dbReference>
<dbReference type="Proteomes" id="UP000309340">
    <property type="component" value="Unassembled WGS sequence"/>
</dbReference>
<comment type="caution">
    <text evidence="18">The sequence shown here is derived from an EMBL/GenBank/DDBJ whole genome shotgun (WGS) entry which is preliminary data.</text>
</comment>
<comment type="similarity">
    <text evidence="3">Belongs to the pex2/pex10/pex12 family.</text>
</comment>
<evidence type="ECO:0000256" key="3">
    <source>
        <dbReference type="ARBA" id="ARBA00008704"/>
    </source>
</evidence>
<keyword evidence="4" id="KW-0813">Transport</keyword>
<comment type="pathway">
    <text evidence="2">Protein modification; protein ubiquitination.</text>
</comment>
<evidence type="ECO:0000256" key="12">
    <source>
        <dbReference type="ARBA" id="ARBA00022989"/>
    </source>
</evidence>
<protein>
    <recommendedName>
        <fullName evidence="17">Pex N-terminal domain-containing protein</fullName>
    </recommendedName>
</protein>
<keyword evidence="7" id="KW-0479">Metal-binding</keyword>
<keyword evidence="6" id="KW-0812">Transmembrane</keyword>
<sequence length="575" mass="63674">MPFVIFFELLGRVLFVQYPRPPPPPPLAVPEPLPAWEPPRGWGPARAHELEGVPPSAPSPQEEPELIDLDDANRPLPEVPRLLDENWPAISHGDAAMTDFAAAQQRILARRAARSAHANSLSAQHQAERTASLIRLPPALRVLAHRTLNAWDTVKSPYGTRPAFRVGQVDAELLDEELLNLLKNQAGEGLKLFGAHLKDDWGAEIGVVLRGVLWKLAIWDHGASYGASLQGLEYVDARGGGDAVTGGGRKAPTAWQRVAYGLLTVGGRYGWTKWEDYLSGLENGYDTEPSPLMRRLSRITTLAGSAHEVAAFASFLVFLYNGKYRTLADRLLRLRLMPSSNQTSREVSFEYLNRQLVWHAFTEFLLFLLPLVGISRWRRWIARAWKRTKTTITRLRTGDTSSSQEADEMPKGELAFLPERTCAICYQDQNPAGGRGEQDVVSAGANQGIVGNASTDITNPYETVPCGCIYCFVCVAQRIEAEDGEGWVCLRCGEVVKECKPWDGDVLTSAREEGMQGSEEGGRPSSRKSIAWADEVVEEDNEDGEKEGLERTMSFVDPMPVDEEEEVLDEGFDEP</sequence>
<dbReference type="InterPro" id="IPR006845">
    <property type="entry name" value="Pex_N"/>
</dbReference>
<keyword evidence="12" id="KW-1133">Transmembrane helix</keyword>
<dbReference type="PANTHER" id="PTHR23350:SF4">
    <property type="entry name" value="PEROXISOME BIOGENESIS FACTOR 2"/>
    <property type="match status" value="1"/>
</dbReference>
<dbReference type="EMBL" id="NAJQ01000555">
    <property type="protein sequence ID" value="TKA67668.1"/>
    <property type="molecule type" value="Genomic_DNA"/>
</dbReference>
<keyword evidence="14" id="KW-0576">Peroxisome</keyword>
<evidence type="ECO:0000313" key="18">
    <source>
        <dbReference type="EMBL" id="TKA67668.1"/>
    </source>
</evidence>
<dbReference type="AlphaFoldDB" id="A0A4U0WXY6"/>
<evidence type="ECO:0000256" key="7">
    <source>
        <dbReference type="ARBA" id="ARBA00022723"/>
    </source>
</evidence>
<proteinExistence type="inferred from homology"/>
<evidence type="ECO:0000256" key="10">
    <source>
        <dbReference type="ARBA" id="ARBA00022833"/>
    </source>
</evidence>
<evidence type="ECO:0000256" key="8">
    <source>
        <dbReference type="ARBA" id="ARBA00022771"/>
    </source>
</evidence>
<keyword evidence="19" id="KW-1185">Reference proteome</keyword>
<feature type="domain" description="Pex N-terminal" evidence="17">
    <location>
        <begin position="175"/>
        <end position="376"/>
    </location>
</feature>
<evidence type="ECO:0000256" key="6">
    <source>
        <dbReference type="ARBA" id="ARBA00022692"/>
    </source>
</evidence>
<evidence type="ECO:0000256" key="2">
    <source>
        <dbReference type="ARBA" id="ARBA00004906"/>
    </source>
</evidence>
<evidence type="ECO:0000256" key="5">
    <source>
        <dbReference type="ARBA" id="ARBA00022679"/>
    </source>
</evidence>
<gene>
    <name evidence="18" type="ORF">B0A55_08645</name>
</gene>
<evidence type="ECO:0000256" key="11">
    <source>
        <dbReference type="ARBA" id="ARBA00022927"/>
    </source>
</evidence>
<evidence type="ECO:0000256" key="13">
    <source>
        <dbReference type="ARBA" id="ARBA00023136"/>
    </source>
</evidence>
<dbReference type="Pfam" id="PF04757">
    <property type="entry name" value="Pex2_Pex12"/>
    <property type="match status" value="1"/>
</dbReference>